<dbReference type="Proteomes" id="UP000198734">
    <property type="component" value="Unassembled WGS sequence"/>
</dbReference>
<name>A0A1I5W7B3_9BACI</name>
<evidence type="ECO:0000313" key="1">
    <source>
        <dbReference type="EMBL" id="SFQ15116.1"/>
    </source>
</evidence>
<dbReference type="OrthoDB" id="2112405at2"/>
<reference evidence="2" key="1">
    <citation type="submission" date="2016-10" db="EMBL/GenBank/DDBJ databases">
        <authorList>
            <person name="Varghese N."/>
            <person name="Submissions S."/>
        </authorList>
    </citation>
    <scope>NUCLEOTIDE SEQUENCE [LARGE SCALE GENOMIC DNA]</scope>
    <source>
        <strain evidence="2">DSM 11706</strain>
    </source>
</reference>
<protein>
    <recommendedName>
        <fullName evidence="3">Transcriptional regulator</fullName>
    </recommendedName>
</protein>
<proteinExistence type="predicted"/>
<organism evidence="1 2">
    <name type="scientific">Psychrobacillus psychrotolerans</name>
    <dbReference type="NCBI Taxonomy" id="126156"/>
    <lineage>
        <taxon>Bacteria</taxon>
        <taxon>Bacillati</taxon>
        <taxon>Bacillota</taxon>
        <taxon>Bacilli</taxon>
        <taxon>Bacillales</taxon>
        <taxon>Bacillaceae</taxon>
        <taxon>Psychrobacillus</taxon>
    </lineage>
</organism>
<dbReference type="STRING" id="126156.SAMN05421670_1120"/>
<dbReference type="AlphaFoldDB" id="A0A1I5W7B3"/>
<evidence type="ECO:0000313" key="2">
    <source>
        <dbReference type="Proteomes" id="UP000198734"/>
    </source>
</evidence>
<evidence type="ECO:0008006" key="3">
    <source>
        <dbReference type="Google" id="ProtNLM"/>
    </source>
</evidence>
<keyword evidence="2" id="KW-1185">Reference proteome</keyword>
<accession>A0A1I5W7B3</accession>
<sequence>MRINILKSVQLDQISEMIYMNNNGEISKRRVKVLSVESNTFKAFCFLRNTKRTFKVNNVLAFVPFTQKEREVI</sequence>
<gene>
    <name evidence="1" type="ORF">SAMN05421670_1120</name>
</gene>
<dbReference type="RefSeq" id="WP_093534958.1">
    <property type="nucleotide sequence ID" value="NZ_FOXU01000001.1"/>
</dbReference>
<dbReference type="EMBL" id="FOXU01000001">
    <property type="protein sequence ID" value="SFQ15116.1"/>
    <property type="molecule type" value="Genomic_DNA"/>
</dbReference>